<keyword evidence="2 4" id="KW-0732">Signal</keyword>
<dbReference type="Gene3D" id="2.60.40.2480">
    <property type="entry name" value="Periplasmic metal-binding protein Tp34-type"/>
    <property type="match status" value="1"/>
</dbReference>
<dbReference type="PROSITE" id="PS51257">
    <property type="entry name" value="PROKAR_LIPOPROTEIN"/>
    <property type="match status" value="1"/>
</dbReference>
<proteinExistence type="inferred from homology"/>
<gene>
    <name evidence="5" type="primary">tpd</name>
    <name evidence="5" type="ORF">MOTE_03640</name>
</gene>
<evidence type="ECO:0000256" key="2">
    <source>
        <dbReference type="ARBA" id="ARBA00022729"/>
    </source>
</evidence>
<evidence type="ECO:0000256" key="3">
    <source>
        <dbReference type="SAM" id="MobiDB-lite"/>
    </source>
</evidence>
<dbReference type="Proteomes" id="UP000182811">
    <property type="component" value="Unassembled WGS sequence"/>
</dbReference>
<protein>
    <submittedName>
        <fullName evidence="5">34 kDa membrane antigen</fullName>
    </submittedName>
</protein>
<comment type="similarity">
    <text evidence="1">Belongs to the UPF0423 family.</text>
</comment>
<feature type="compositionally biased region" description="Polar residues" evidence="3">
    <location>
        <begin position="33"/>
        <end position="43"/>
    </location>
</feature>
<evidence type="ECO:0000256" key="4">
    <source>
        <dbReference type="SAM" id="SignalP"/>
    </source>
</evidence>
<dbReference type="InterPro" id="IPR038482">
    <property type="entry name" value="Tp34-type_sf"/>
</dbReference>
<dbReference type="InterPro" id="IPR018470">
    <property type="entry name" value="Metal-bd_Tp34-typ"/>
</dbReference>
<dbReference type="OrthoDB" id="1495621at2"/>
<feature type="region of interest" description="Disordered" evidence="3">
    <location>
        <begin position="28"/>
        <end position="51"/>
    </location>
</feature>
<dbReference type="Pfam" id="PF10634">
    <property type="entry name" value="Iron_transport"/>
    <property type="match status" value="1"/>
</dbReference>
<dbReference type="AlphaFoldDB" id="A0A1J5PAM3"/>
<name>A0A1J5PAM3_NEOTH</name>
<reference evidence="5 6" key="1">
    <citation type="submission" date="2016-08" db="EMBL/GenBank/DDBJ databases">
        <title>Genome-based comparison of Moorella thermoacetic strains.</title>
        <authorList>
            <person name="Poehlein A."/>
            <person name="Bengelsdorf F.R."/>
            <person name="Esser C."/>
            <person name="Duerre P."/>
            <person name="Daniel R."/>
        </authorList>
    </citation>
    <scope>NUCLEOTIDE SEQUENCE [LARGE SCALE GENOMIC DNA]</scope>
    <source>
        <strain evidence="5 6">DSM 21394</strain>
    </source>
</reference>
<dbReference type="EMBL" id="MDDC01000003">
    <property type="protein sequence ID" value="OIQ60837.1"/>
    <property type="molecule type" value="Genomic_DNA"/>
</dbReference>
<feature type="chain" id="PRO_5038573530" evidence="4">
    <location>
        <begin position="23"/>
        <end position="202"/>
    </location>
</feature>
<organism evidence="5 6">
    <name type="scientific">Neomoorella thermoacetica</name>
    <name type="common">Clostridium thermoaceticum</name>
    <dbReference type="NCBI Taxonomy" id="1525"/>
    <lineage>
        <taxon>Bacteria</taxon>
        <taxon>Bacillati</taxon>
        <taxon>Bacillota</taxon>
        <taxon>Clostridia</taxon>
        <taxon>Neomoorellales</taxon>
        <taxon>Neomoorellaceae</taxon>
        <taxon>Neomoorella</taxon>
    </lineage>
</organism>
<evidence type="ECO:0000313" key="5">
    <source>
        <dbReference type="EMBL" id="OIQ60837.1"/>
    </source>
</evidence>
<accession>A0A1J5PAM3</accession>
<comment type="caution">
    <text evidence="5">The sequence shown here is derived from an EMBL/GenBank/DDBJ whole genome shotgun (WGS) entry which is preliminary data.</text>
</comment>
<evidence type="ECO:0000313" key="6">
    <source>
        <dbReference type="Proteomes" id="UP000182811"/>
    </source>
</evidence>
<feature type="signal peptide" evidence="4">
    <location>
        <begin position="1"/>
        <end position="22"/>
    </location>
</feature>
<evidence type="ECO:0000256" key="1">
    <source>
        <dbReference type="ARBA" id="ARBA00010013"/>
    </source>
</evidence>
<sequence>MKNKKNYLVLILALLVTLIVAACGKQATPAGGENSQNSKTEANQPKGFQEYPIGDEKEAEGLKIAAVYFQPVSMEPADKAGLPPDRADIHLEADIAATPDNKYGFGVGEWVPYLTIKYRLKNLNNGQEAEGTFMPMNASDGPHYGANVKMPGAGKYELTYLIESPEKQDYLLHTDRETGVAGRFWKKPIEVKWEFNFLPRKW</sequence>